<organism evidence="1 2">
    <name type="scientific">Marinimicrococcus flavescens</name>
    <dbReference type="NCBI Taxonomy" id="3031815"/>
    <lineage>
        <taxon>Bacteria</taxon>
        <taxon>Pseudomonadati</taxon>
        <taxon>Pseudomonadota</taxon>
        <taxon>Alphaproteobacteria</taxon>
        <taxon>Geminicoccales</taxon>
        <taxon>Geminicoccaceae</taxon>
        <taxon>Marinimicrococcus</taxon>
    </lineage>
</organism>
<proteinExistence type="predicted"/>
<name>A0AAP4D5M8_9PROT</name>
<protein>
    <submittedName>
        <fullName evidence="1">Uncharacterized protein</fullName>
    </submittedName>
</protein>
<reference evidence="1 2" key="1">
    <citation type="submission" date="2023-03" db="EMBL/GenBank/DDBJ databases">
        <title>YIM 152171 draft genome.</title>
        <authorList>
            <person name="Yang Z."/>
        </authorList>
    </citation>
    <scope>NUCLEOTIDE SEQUENCE [LARGE SCALE GENOMIC DNA]</scope>
    <source>
        <strain evidence="1 2">YIM 152171</strain>
    </source>
</reference>
<evidence type="ECO:0000313" key="2">
    <source>
        <dbReference type="Proteomes" id="UP001301140"/>
    </source>
</evidence>
<sequence length="40" mass="3800">MASFFNVAGRTGSPPFAASAAATAAVIIAATLHPPSASLG</sequence>
<gene>
    <name evidence="1" type="ORF">PZ740_11425</name>
</gene>
<comment type="caution">
    <text evidence="1">The sequence shown here is derived from an EMBL/GenBank/DDBJ whole genome shotgun (WGS) entry which is preliminary data.</text>
</comment>
<dbReference type="AlphaFoldDB" id="A0AAP4D5M8"/>
<dbReference type="EMBL" id="JARGEQ010000102">
    <property type="protein sequence ID" value="MDF1586988.1"/>
    <property type="molecule type" value="Genomic_DNA"/>
</dbReference>
<evidence type="ECO:0000313" key="1">
    <source>
        <dbReference type="EMBL" id="MDF1586988.1"/>
    </source>
</evidence>
<accession>A0AAP4D5M8</accession>
<keyword evidence="2" id="KW-1185">Reference proteome</keyword>
<dbReference type="Proteomes" id="UP001301140">
    <property type="component" value="Unassembled WGS sequence"/>
</dbReference>
<dbReference type="RefSeq" id="WP_327789409.1">
    <property type="nucleotide sequence ID" value="NZ_JARGEQ010000102.1"/>
</dbReference>